<accession>A0A8H6H7X1</accession>
<keyword evidence="3" id="KW-1185">Reference proteome</keyword>
<evidence type="ECO:0000313" key="3">
    <source>
        <dbReference type="Proteomes" id="UP000521943"/>
    </source>
</evidence>
<evidence type="ECO:0000313" key="2">
    <source>
        <dbReference type="EMBL" id="KAF6742074.1"/>
    </source>
</evidence>
<feature type="region of interest" description="Disordered" evidence="1">
    <location>
        <begin position="157"/>
        <end position="182"/>
    </location>
</feature>
<dbReference type="OrthoDB" id="3065220at2759"/>
<proteinExistence type="predicted"/>
<feature type="region of interest" description="Disordered" evidence="1">
    <location>
        <begin position="333"/>
        <end position="390"/>
    </location>
</feature>
<evidence type="ECO:0000256" key="1">
    <source>
        <dbReference type="SAM" id="MobiDB-lite"/>
    </source>
</evidence>
<reference evidence="2 3" key="1">
    <citation type="submission" date="2020-07" db="EMBL/GenBank/DDBJ databases">
        <title>Comparative genomics of pyrophilous fungi reveals a link between fire events and developmental genes.</title>
        <authorList>
            <consortium name="DOE Joint Genome Institute"/>
            <person name="Steindorff A.S."/>
            <person name="Carver A."/>
            <person name="Calhoun S."/>
            <person name="Stillman K."/>
            <person name="Liu H."/>
            <person name="Lipzen A."/>
            <person name="Pangilinan J."/>
            <person name="Labutti K."/>
            <person name="Bruns T.D."/>
            <person name="Grigoriev I.V."/>
        </authorList>
    </citation>
    <scope>NUCLEOTIDE SEQUENCE [LARGE SCALE GENOMIC DNA]</scope>
    <source>
        <strain evidence="2 3">CBS 144469</strain>
    </source>
</reference>
<dbReference type="AlphaFoldDB" id="A0A8H6H7X1"/>
<name>A0A8H6H7X1_9AGAR</name>
<organism evidence="2 3">
    <name type="scientific">Ephemerocybe angulata</name>
    <dbReference type="NCBI Taxonomy" id="980116"/>
    <lineage>
        <taxon>Eukaryota</taxon>
        <taxon>Fungi</taxon>
        <taxon>Dikarya</taxon>
        <taxon>Basidiomycota</taxon>
        <taxon>Agaricomycotina</taxon>
        <taxon>Agaricomycetes</taxon>
        <taxon>Agaricomycetidae</taxon>
        <taxon>Agaricales</taxon>
        <taxon>Agaricineae</taxon>
        <taxon>Psathyrellaceae</taxon>
        <taxon>Ephemerocybe</taxon>
    </lineage>
</organism>
<dbReference type="Proteomes" id="UP000521943">
    <property type="component" value="Unassembled WGS sequence"/>
</dbReference>
<dbReference type="EMBL" id="JACGCI010000204">
    <property type="protein sequence ID" value="KAF6742074.1"/>
    <property type="molecule type" value="Genomic_DNA"/>
</dbReference>
<comment type="caution">
    <text evidence="2">The sequence shown here is derived from an EMBL/GenBank/DDBJ whole genome shotgun (WGS) entry which is preliminary data.</text>
</comment>
<sequence length="471" mass="51127">MNGVSQMNHTKGNSTTLGPASFYEAIQNKASAKASECGRGQPFIIATKVRKGGTSTNSHICSLLANPQTYTPDDNGCCYIMSCNGSQKSGKQCKCTGYKKHSRDSRCECKHIQDGHMKPKVQDILRQFVARGTKSAPPPNPAFANPAGAAAAARMETNSSFHPAKSRSSAAGGGSMQENKVQKQRFSKVGKITFISGGMKSTTQTSSWTKQHYYQGRSRNIVASAFSSSLRTVNPSSLGSTGAMLKLFPKLFQWLECFRESDLQSGEYFWCLIGKDNWKLYVIQQPELTGDNLFVARESSSCSWRELELQIVFNQEIPKVIYKDWDSALQNLSPNKPATSEDSYECPLDNEVENKEGPNKDPPGQHDPNNLAGDDDEPGPASSDSDAHGAPFYCLRRTRSGNKAKACSASAHDAADQELSGGESDSSIPPGFSLTDFALGRGFSATARTHMAPGTHVQLGTPLRYLLSMVD</sequence>
<feature type="compositionally biased region" description="Acidic residues" evidence="1">
    <location>
        <begin position="342"/>
        <end position="351"/>
    </location>
</feature>
<protein>
    <submittedName>
        <fullName evidence="2">Uncharacterized protein</fullName>
    </submittedName>
</protein>
<gene>
    <name evidence="2" type="ORF">DFP72DRAFT_861141</name>
</gene>